<reference evidence="2" key="1">
    <citation type="journal article" date="2019" name="Int. J. Syst. Evol. Microbiol.">
        <title>The Global Catalogue of Microorganisms (GCM) 10K type strain sequencing project: providing services to taxonomists for standard genome sequencing and annotation.</title>
        <authorList>
            <consortium name="The Broad Institute Genomics Platform"/>
            <consortium name="The Broad Institute Genome Sequencing Center for Infectious Disease"/>
            <person name="Wu L."/>
            <person name="Ma J."/>
        </authorList>
    </citation>
    <scope>NUCLEOTIDE SEQUENCE [LARGE SCALE GENOMIC DNA]</scope>
    <source>
        <strain evidence="2">KCTC 3950</strain>
    </source>
</reference>
<name>A0ABW5PMD9_9BACL</name>
<dbReference type="InterPro" id="IPR014718">
    <property type="entry name" value="GH-type_carb-bd"/>
</dbReference>
<proteinExistence type="predicted"/>
<evidence type="ECO:0000313" key="1">
    <source>
        <dbReference type="EMBL" id="MFD2615650.1"/>
    </source>
</evidence>
<dbReference type="Proteomes" id="UP001597541">
    <property type="component" value="Unassembled WGS sequence"/>
</dbReference>
<keyword evidence="2" id="KW-1185">Reference proteome</keyword>
<comment type="caution">
    <text evidence="1">The sequence shown here is derived from an EMBL/GenBank/DDBJ whole genome shotgun (WGS) entry which is preliminary data.</text>
</comment>
<dbReference type="EMBL" id="JBHUME010000020">
    <property type="protein sequence ID" value="MFD2615650.1"/>
    <property type="molecule type" value="Genomic_DNA"/>
</dbReference>
<organism evidence="1 2">
    <name type="scientific">Paenibacillus gansuensis</name>
    <dbReference type="NCBI Taxonomy" id="306542"/>
    <lineage>
        <taxon>Bacteria</taxon>
        <taxon>Bacillati</taxon>
        <taxon>Bacillota</taxon>
        <taxon>Bacilli</taxon>
        <taxon>Bacillales</taxon>
        <taxon>Paenibacillaceae</taxon>
        <taxon>Paenibacillus</taxon>
    </lineage>
</organism>
<evidence type="ECO:0000313" key="2">
    <source>
        <dbReference type="Proteomes" id="UP001597541"/>
    </source>
</evidence>
<protein>
    <recommendedName>
        <fullName evidence="3">DUF4432 family protein</fullName>
    </recommendedName>
</protein>
<evidence type="ECO:0008006" key="3">
    <source>
        <dbReference type="Google" id="ProtNLM"/>
    </source>
</evidence>
<sequence length="231" mass="25534">MEKESDEEVCLHLWVETAVFAVRVDKWITLKAGESCLHFRHVIKNNGRTAFPYLWKLHAAMAVDEHCRIDLPAASVYVENFGSARIGRHGFIYEWPYALDAEGRRHDMRHTLPAPSGAAEFQYATGLEAGWCALTNTGDGVGFGIAFDPAVLPCCWLFATYGGWRELHTVVLEPCTGYPVSVVEGAEKGTHRLLHPGERLETEILAVVYEGFAEVTGIDSDGNVTGTRLSP</sequence>
<gene>
    <name evidence="1" type="ORF">ACFSUF_24900</name>
</gene>
<dbReference type="Gene3D" id="2.70.98.10">
    <property type="match status" value="1"/>
</dbReference>
<dbReference type="RefSeq" id="WP_377607741.1">
    <property type="nucleotide sequence ID" value="NZ_JBHUME010000020.1"/>
</dbReference>
<accession>A0ABW5PMD9</accession>